<dbReference type="AlphaFoldDB" id="A0A5C5XK10"/>
<dbReference type="Proteomes" id="UP000316095">
    <property type="component" value="Unassembled WGS sequence"/>
</dbReference>
<feature type="region of interest" description="Disordered" evidence="1">
    <location>
        <begin position="59"/>
        <end position="80"/>
    </location>
</feature>
<evidence type="ECO:0000313" key="3">
    <source>
        <dbReference type="EMBL" id="TWT62132.1"/>
    </source>
</evidence>
<sequence>MAISLECENCGKKYRFLDEKRGKKMRCNACKHIQVIKNSKNIPPDEEWALNDLELDQFESETLPSPNPRTSPRKKSKKSKNTTWSTSDLIVRVLGAVVILAGIVNVMIVNQSTRSAHESERFTAMSYYAGFPMIIAALFGTVMIAYGEHPNRLERKTNRISGIKFLIAGVITTLLSIGLMYGVVQSGIKPGEYPIPFLKILFLPLLAGLGLTLGGALGAILGRDPREMSLPRRYR</sequence>
<keyword evidence="4" id="KW-1185">Reference proteome</keyword>
<feature type="compositionally biased region" description="Basic residues" evidence="1">
    <location>
        <begin position="71"/>
        <end position="80"/>
    </location>
</feature>
<proteinExistence type="predicted"/>
<feature type="transmembrane region" description="Helical" evidence="2">
    <location>
        <begin position="89"/>
        <end position="108"/>
    </location>
</feature>
<dbReference type="OrthoDB" id="269673at2"/>
<keyword evidence="2" id="KW-1133">Transmembrane helix</keyword>
<organism evidence="3 4">
    <name type="scientific">Rubinisphaera italica</name>
    <dbReference type="NCBI Taxonomy" id="2527969"/>
    <lineage>
        <taxon>Bacteria</taxon>
        <taxon>Pseudomonadati</taxon>
        <taxon>Planctomycetota</taxon>
        <taxon>Planctomycetia</taxon>
        <taxon>Planctomycetales</taxon>
        <taxon>Planctomycetaceae</taxon>
        <taxon>Rubinisphaera</taxon>
    </lineage>
</organism>
<evidence type="ECO:0000256" key="1">
    <source>
        <dbReference type="SAM" id="MobiDB-lite"/>
    </source>
</evidence>
<feature type="transmembrane region" description="Helical" evidence="2">
    <location>
        <begin position="200"/>
        <end position="222"/>
    </location>
</feature>
<keyword evidence="2" id="KW-0472">Membrane</keyword>
<dbReference type="EMBL" id="SJPG01000001">
    <property type="protein sequence ID" value="TWT62132.1"/>
    <property type="molecule type" value="Genomic_DNA"/>
</dbReference>
<feature type="transmembrane region" description="Helical" evidence="2">
    <location>
        <begin position="128"/>
        <end position="146"/>
    </location>
</feature>
<comment type="caution">
    <text evidence="3">The sequence shown here is derived from an EMBL/GenBank/DDBJ whole genome shotgun (WGS) entry which is preliminary data.</text>
</comment>
<evidence type="ECO:0000313" key="4">
    <source>
        <dbReference type="Proteomes" id="UP000316095"/>
    </source>
</evidence>
<reference evidence="3 4" key="1">
    <citation type="submission" date="2019-02" db="EMBL/GenBank/DDBJ databases">
        <title>Deep-cultivation of Planctomycetes and their phenomic and genomic characterization uncovers novel biology.</title>
        <authorList>
            <person name="Wiegand S."/>
            <person name="Jogler M."/>
            <person name="Boedeker C."/>
            <person name="Pinto D."/>
            <person name="Vollmers J."/>
            <person name="Rivas-Marin E."/>
            <person name="Kohn T."/>
            <person name="Peeters S.H."/>
            <person name="Heuer A."/>
            <person name="Rast P."/>
            <person name="Oberbeckmann S."/>
            <person name="Bunk B."/>
            <person name="Jeske O."/>
            <person name="Meyerdierks A."/>
            <person name="Storesund J.E."/>
            <person name="Kallscheuer N."/>
            <person name="Luecker S."/>
            <person name="Lage O.M."/>
            <person name="Pohl T."/>
            <person name="Merkel B.J."/>
            <person name="Hornburger P."/>
            <person name="Mueller R.-W."/>
            <person name="Bruemmer F."/>
            <person name="Labrenz M."/>
            <person name="Spormann A.M."/>
            <person name="Op Den Camp H."/>
            <person name="Overmann J."/>
            <person name="Amann R."/>
            <person name="Jetten M.S.M."/>
            <person name="Mascher T."/>
            <person name="Medema M.H."/>
            <person name="Devos D.P."/>
            <person name="Kaster A.-K."/>
            <person name="Ovreas L."/>
            <person name="Rohde M."/>
            <person name="Galperin M.Y."/>
            <person name="Jogler C."/>
        </authorList>
    </citation>
    <scope>NUCLEOTIDE SEQUENCE [LARGE SCALE GENOMIC DNA]</scope>
    <source>
        <strain evidence="3 4">Pan54</strain>
    </source>
</reference>
<protein>
    <recommendedName>
        <fullName evidence="5">Zinc finger/thioredoxin putative domain-containing protein</fullName>
    </recommendedName>
</protein>
<evidence type="ECO:0008006" key="5">
    <source>
        <dbReference type="Google" id="ProtNLM"/>
    </source>
</evidence>
<keyword evidence="2" id="KW-0812">Transmembrane</keyword>
<gene>
    <name evidence="3" type="ORF">Pan54_28720</name>
</gene>
<evidence type="ECO:0000256" key="2">
    <source>
        <dbReference type="SAM" id="Phobius"/>
    </source>
</evidence>
<name>A0A5C5XK10_9PLAN</name>
<dbReference type="RefSeq" id="WP_146504024.1">
    <property type="nucleotide sequence ID" value="NZ_SJPG01000001.1"/>
</dbReference>
<accession>A0A5C5XK10</accession>
<feature type="transmembrane region" description="Helical" evidence="2">
    <location>
        <begin position="166"/>
        <end position="188"/>
    </location>
</feature>